<evidence type="ECO:0008006" key="4">
    <source>
        <dbReference type="Google" id="ProtNLM"/>
    </source>
</evidence>
<protein>
    <recommendedName>
        <fullName evidence="4">Lipoprotein</fullName>
    </recommendedName>
</protein>
<dbReference type="RefSeq" id="WP_006976954.1">
    <property type="nucleotide sequence ID" value="NZ_ABCS01000165.1"/>
</dbReference>
<comment type="caution">
    <text evidence="2">The sequence shown here is derived from an EMBL/GenBank/DDBJ whole genome shotgun (WGS) entry which is preliminary data.</text>
</comment>
<evidence type="ECO:0000313" key="2">
    <source>
        <dbReference type="EMBL" id="EDM73895.1"/>
    </source>
</evidence>
<evidence type="ECO:0000313" key="3">
    <source>
        <dbReference type="Proteomes" id="UP000005801"/>
    </source>
</evidence>
<organism evidence="2 3">
    <name type="scientific">Plesiocystis pacifica SIR-1</name>
    <dbReference type="NCBI Taxonomy" id="391625"/>
    <lineage>
        <taxon>Bacteria</taxon>
        <taxon>Pseudomonadati</taxon>
        <taxon>Myxococcota</taxon>
        <taxon>Polyangia</taxon>
        <taxon>Nannocystales</taxon>
        <taxon>Nannocystaceae</taxon>
        <taxon>Plesiocystis</taxon>
    </lineage>
</organism>
<evidence type="ECO:0000256" key="1">
    <source>
        <dbReference type="SAM" id="SignalP"/>
    </source>
</evidence>
<feature type="chain" id="PRO_5002695637" description="Lipoprotein" evidence="1">
    <location>
        <begin position="29"/>
        <end position="623"/>
    </location>
</feature>
<dbReference type="Proteomes" id="UP000005801">
    <property type="component" value="Unassembled WGS sequence"/>
</dbReference>
<name>A6GJR8_9BACT</name>
<proteinExistence type="predicted"/>
<dbReference type="EMBL" id="ABCS01000165">
    <property type="protein sequence ID" value="EDM73895.1"/>
    <property type="molecule type" value="Genomic_DNA"/>
</dbReference>
<gene>
    <name evidence="2" type="ORF">PPSIR1_00782</name>
</gene>
<sequence length="623" mass="65727">MARVRDYAVRCPGLAGAVVAALALVSCAGEEPASESAIVVGLDMHSAAQASLDDHLAELMVYEGHVYAANSNQGLSVFRLTGDGGLEVSDVGQVEADNVRCTALAIHAASKTLYCAADAPKVEPEILLYDLSTPGTSTRIGALPLEYPLEGMRDVVVDGDRLILTAFEEGLWTAPIAADGSLGEPTFTGVEGQARYAIPLGEPPNSVVLALFSTGAAGGKGSELRVLDAQSWESLGSLELDGPPLGFSVDAGASDASSARVAVAQGSAGMAIVEWRAGEDPVAVDRITPPAVVSHALLDGERAFAITLSGAFGYVREGEGWRNFGFAPESIAGPDRRGNMLHALLHEGTLITSDWTWVERWAIDAGGEATGLDMPRGVFVPPGEGARWRVRNPSAVDLRADFVLRGEPVFSGVVPAQGSAVVELDASGLAGLLADDYRLHFGVRVHDPAVAFEGAPLSTTSFTILVAYPELGPQPPPGASFPPVTLADLDDAVYTLPLAGVAQRLVWYSEDCVLMWPELEDLTWRHRQGLLDSVPVFVSNADVSLSYARSWDAEDMLFGNFGPAAPPEVGAANEPLYGDNLYPDFVVGEIPGDGLTTDYEVDALGRVVSIERMYRGPYDLIVE</sequence>
<reference evidence="2 3" key="1">
    <citation type="submission" date="2007-06" db="EMBL/GenBank/DDBJ databases">
        <authorList>
            <person name="Shimkets L."/>
            <person name="Ferriera S."/>
            <person name="Johnson J."/>
            <person name="Kravitz S."/>
            <person name="Beeson K."/>
            <person name="Sutton G."/>
            <person name="Rogers Y.-H."/>
            <person name="Friedman R."/>
            <person name="Frazier M."/>
            <person name="Venter J.C."/>
        </authorList>
    </citation>
    <scope>NUCLEOTIDE SEQUENCE [LARGE SCALE GENOMIC DNA]</scope>
    <source>
        <strain evidence="2 3">SIR-1</strain>
    </source>
</reference>
<keyword evidence="3" id="KW-1185">Reference proteome</keyword>
<dbReference type="OrthoDB" id="5527724at2"/>
<dbReference type="SUPFAM" id="SSF75011">
    <property type="entry name" value="3-carboxy-cis,cis-mucoante lactonizing enzyme"/>
    <property type="match status" value="1"/>
</dbReference>
<keyword evidence="1" id="KW-0732">Signal</keyword>
<dbReference type="AlphaFoldDB" id="A6GJR8"/>
<dbReference type="PROSITE" id="PS51257">
    <property type="entry name" value="PROKAR_LIPOPROTEIN"/>
    <property type="match status" value="1"/>
</dbReference>
<feature type="signal peptide" evidence="1">
    <location>
        <begin position="1"/>
        <end position="28"/>
    </location>
</feature>
<accession>A6GJR8</accession>